<reference evidence="1" key="1">
    <citation type="submission" date="2021-01" db="UniProtKB">
        <authorList>
            <consortium name="EnsemblPlants"/>
        </authorList>
    </citation>
    <scope>IDENTIFICATION</scope>
</reference>
<keyword evidence="2" id="KW-1185">Reference proteome</keyword>
<proteinExistence type="predicted"/>
<sequence length="275" mass="30193">MASSPKVFRTSFHARSISLPSSPHPIIPEVEEILRSLKSSGVASSSSSIRNHLNGLHDLHGCLGDLLLLSETQQLLDKESNGRSVDQILDGSLRLLDVSGVAKDSLFQMKEFTHELQSALRRKGSDAKEAGKYVACRKNVKTSIQKTLRALKHVQATKKEHESLCLLSMLGEVEQVTLSVLESVLSLISGPKDKSLVSKLMHSKSISAEDKNVNEFEKIDAAMRSIAAQKTADISSIQSDLESLESGIEDIEKGIECLFRQLIKNRVTLLNIISH</sequence>
<dbReference type="Gramene" id="Kaladp0092s0004.1.v1.1">
    <property type="protein sequence ID" value="Kaladp0092s0004.1.v1.1.CDS.1"/>
    <property type="gene ID" value="Kaladp0092s0004.v1.1"/>
</dbReference>
<dbReference type="PANTHER" id="PTHR33070:SF129">
    <property type="entry name" value="DUF241 DOMAIN PROTEIN"/>
    <property type="match status" value="1"/>
</dbReference>
<dbReference type="PANTHER" id="PTHR33070">
    <property type="entry name" value="OS06G0725500 PROTEIN"/>
    <property type="match status" value="1"/>
</dbReference>
<dbReference type="GO" id="GO:0048367">
    <property type="term" value="P:shoot system development"/>
    <property type="evidence" value="ECO:0007669"/>
    <property type="project" value="InterPro"/>
</dbReference>
<dbReference type="AlphaFoldDB" id="A0A7N0UX17"/>
<evidence type="ECO:0000313" key="1">
    <source>
        <dbReference type="EnsemblPlants" id="Kaladp0092s0004.1.v1.1.CDS.1"/>
    </source>
</evidence>
<dbReference type="Proteomes" id="UP000594263">
    <property type="component" value="Unplaced"/>
</dbReference>
<dbReference type="InterPro" id="IPR004320">
    <property type="entry name" value="BPS1_pln"/>
</dbReference>
<evidence type="ECO:0000313" key="2">
    <source>
        <dbReference type="Proteomes" id="UP000594263"/>
    </source>
</evidence>
<dbReference type="OMA" id="CLPVTQH"/>
<accession>A0A7N0UX17</accession>
<dbReference type="EnsemblPlants" id="Kaladp0092s0004.1.v1.1">
    <property type="protein sequence ID" value="Kaladp0092s0004.1.v1.1.CDS.1"/>
    <property type="gene ID" value="Kaladp0092s0004.v1.1"/>
</dbReference>
<protein>
    <submittedName>
        <fullName evidence="1">Uncharacterized protein</fullName>
    </submittedName>
</protein>
<dbReference type="GO" id="GO:0048364">
    <property type="term" value="P:root development"/>
    <property type="evidence" value="ECO:0007669"/>
    <property type="project" value="InterPro"/>
</dbReference>
<name>A0A7N0UX17_KALFE</name>
<dbReference type="Pfam" id="PF03087">
    <property type="entry name" value="BPS1"/>
    <property type="match status" value="1"/>
</dbReference>
<organism evidence="1 2">
    <name type="scientific">Kalanchoe fedtschenkoi</name>
    <name type="common">Lavender scallops</name>
    <name type="synonym">South American air plant</name>
    <dbReference type="NCBI Taxonomy" id="63787"/>
    <lineage>
        <taxon>Eukaryota</taxon>
        <taxon>Viridiplantae</taxon>
        <taxon>Streptophyta</taxon>
        <taxon>Embryophyta</taxon>
        <taxon>Tracheophyta</taxon>
        <taxon>Spermatophyta</taxon>
        <taxon>Magnoliopsida</taxon>
        <taxon>eudicotyledons</taxon>
        <taxon>Gunneridae</taxon>
        <taxon>Pentapetalae</taxon>
        <taxon>Saxifragales</taxon>
        <taxon>Crassulaceae</taxon>
        <taxon>Kalanchoe</taxon>
    </lineage>
</organism>